<proteinExistence type="predicted"/>
<dbReference type="AlphaFoldDB" id="A0A9J5YPV1"/>
<organism evidence="1 2">
    <name type="scientific">Solanum commersonii</name>
    <name type="common">Commerson's wild potato</name>
    <name type="synonym">Commerson's nightshade</name>
    <dbReference type="NCBI Taxonomy" id="4109"/>
    <lineage>
        <taxon>Eukaryota</taxon>
        <taxon>Viridiplantae</taxon>
        <taxon>Streptophyta</taxon>
        <taxon>Embryophyta</taxon>
        <taxon>Tracheophyta</taxon>
        <taxon>Spermatophyta</taxon>
        <taxon>Magnoliopsida</taxon>
        <taxon>eudicotyledons</taxon>
        <taxon>Gunneridae</taxon>
        <taxon>Pentapetalae</taxon>
        <taxon>asterids</taxon>
        <taxon>lamiids</taxon>
        <taxon>Solanales</taxon>
        <taxon>Solanaceae</taxon>
        <taxon>Solanoideae</taxon>
        <taxon>Solaneae</taxon>
        <taxon>Solanum</taxon>
    </lineage>
</organism>
<evidence type="ECO:0000313" key="1">
    <source>
        <dbReference type="EMBL" id="KAG5600894.1"/>
    </source>
</evidence>
<dbReference type="OrthoDB" id="1930928at2759"/>
<name>A0A9J5YPV1_SOLCO</name>
<dbReference type="PANTHER" id="PTHR10492:SF100">
    <property type="entry name" value="ATP-DEPENDENT DNA HELICASE"/>
    <property type="match status" value="1"/>
</dbReference>
<gene>
    <name evidence="1" type="ORF">H5410_032264</name>
</gene>
<keyword evidence="2" id="KW-1185">Reference proteome</keyword>
<evidence type="ECO:0008006" key="3">
    <source>
        <dbReference type="Google" id="ProtNLM"/>
    </source>
</evidence>
<comment type="caution">
    <text evidence="1">The sequence shown here is derived from an EMBL/GenBank/DDBJ whole genome shotgun (WGS) entry which is preliminary data.</text>
</comment>
<evidence type="ECO:0000313" key="2">
    <source>
        <dbReference type="Proteomes" id="UP000824120"/>
    </source>
</evidence>
<accession>A0A9J5YPV1</accession>
<dbReference type="EMBL" id="JACXVP010000006">
    <property type="protein sequence ID" value="KAG5600894.1"/>
    <property type="molecule type" value="Genomic_DNA"/>
</dbReference>
<reference evidence="1 2" key="1">
    <citation type="submission" date="2020-09" db="EMBL/GenBank/DDBJ databases">
        <title>De no assembly of potato wild relative species, Solanum commersonii.</title>
        <authorList>
            <person name="Cho K."/>
        </authorList>
    </citation>
    <scope>NUCLEOTIDE SEQUENCE [LARGE SCALE GENOMIC DNA]</scope>
    <source>
        <strain evidence="1">LZ3.2</strain>
        <tissue evidence="1">Leaf</tissue>
    </source>
</reference>
<dbReference type="Proteomes" id="UP000824120">
    <property type="component" value="Chromosome 6"/>
</dbReference>
<protein>
    <recommendedName>
        <fullName evidence="3">Helitron helicase-like domain-containing protein</fullName>
    </recommendedName>
</protein>
<dbReference type="PANTHER" id="PTHR10492">
    <property type="match status" value="1"/>
</dbReference>
<sequence length="262" mass="30543">MEEVQNRPDLVSRVFVSKSQELKAGLPHAHFLIILMDGYKLLTPESYDKIVCAELPDPYIDHHLYKLVTKHMIHGPCGYLNPSNSCMQKEGKCKKTMLTEFFLMNTINNDAINLNLLYKEFPQHFVWSSSYKMWSRRKQRLSIRRIVTCHPTEGERYYLRLLLMNVRGPKSYEDLRTMDGTCYTTFREAAEKKGLLHSDNNLIACMSEAVTYQMPYSLRRLFATILVYCNPGNPKDLWKNYENSMSEDFKTISNVTKIISNA</sequence>